<dbReference type="RefSeq" id="WP_089896403.1">
    <property type="nucleotide sequence ID" value="NZ_FOJG01000001.1"/>
</dbReference>
<dbReference type="Pfam" id="PF13557">
    <property type="entry name" value="Phenol_MetA_deg"/>
    <property type="match status" value="1"/>
</dbReference>
<dbReference type="AlphaFoldDB" id="A0A1I0RQF6"/>
<name>A0A1I0RQF6_9BACT</name>
<dbReference type="OrthoDB" id="9810698at2"/>
<reference evidence="3" key="1">
    <citation type="submission" date="2016-10" db="EMBL/GenBank/DDBJ databases">
        <authorList>
            <person name="Varghese N."/>
            <person name="Submissions S."/>
        </authorList>
    </citation>
    <scope>NUCLEOTIDE SEQUENCE [LARGE SCALE GENOMIC DNA]</scope>
    <source>
        <strain evidence="3">DSM 3695</strain>
    </source>
</reference>
<evidence type="ECO:0000313" key="3">
    <source>
        <dbReference type="Proteomes" id="UP000199310"/>
    </source>
</evidence>
<proteinExistence type="predicted"/>
<keyword evidence="3" id="KW-1185">Reference proteome</keyword>
<feature type="signal peptide" evidence="1">
    <location>
        <begin position="1"/>
        <end position="29"/>
    </location>
</feature>
<protein>
    <submittedName>
        <fullName evidence="2">Uncharacterized conserved protein</fullName>
    </submittedName>
</protein>
<dbReference type="InterPro" id="IPR025737">
    <property type="entry name" value="FApF"/>
</dbReference>
<accession>A0A1I0RQF6</accession>
<dbReference type="EMBL" id="FOJG01000001">
    <property type="protein sequence ID" value="SEW43540.1"/>
    <property type="molecule type" value="Genomic_DNA"/>
</dbReference>
<organism evidence="2 3">
    <name type="scientific">Chitinophaga arvensicola</name>
    <dbReference type="NCBI Taxonomy" id="29529"/>
    <lineage>
        <taxon>Bacteria</taxon>
        <taxon>Pseudomonadati</taxon>
        <taxon>Bacteroidota</taxon>
        <taxon>Chitinophagia</taxon>
        <taxon>Chitinophagales</taxon>
        <taxon>Chitinophagaceae</taxon>
        <taxon>Chitinophaga</taxon>
    </lineage>
</organism>
<evidence type="ECO:0000313" key="2">
    <source>
        <dbReference type="EMBL" id="SEW43540.1"/>
    </source>
</evidence>
<feature type="chain" id="PRO_5011537584" evidence="1">
    <location>
        <begin position="30"/>
        <end position="322"/>
    </location>
</feature>
<dbReference type="Proteomes" id="UP000199310">
    <property type="component" value="Unassembled WGS sequence"/>
</dbReference>
<sequence>MMNKEIMRIPLHIILSVSLCMLMVFPATAQLKGDHLLGDVGLQSGTQTPPGFSLLVPVYFYTGSKLKNSKGDVITDNLGLNMFVTGIGGSWVTNLKILGANYGGSVLFPFASNRLESTVTTTKSPFAFSDIYFQPVQLGWHTKHADFLAGYALYFPSGKYEMGGDDNAGLGQLVNEFSAGSTVFFDKAKLFHFAALLSYALNSDKKDSDVKTGDNLTIEGGLGKTWYKKATAGPVPRIINAGVVYYMQFKTTDDKIPLNSGFVLDPAKDQIFGAGLEGSYYAPHIRMLFDLKWLAEIGAQNRIQGNMFMLTLGYSLKSFEKK</sequence>
<keyword evidence="1" id="KW-0732">Signal</keyword>
<gene>
    <name evidence="2" type="ORF">SAMN04488122_3232</name>
</gene>
<dbReference type="STRING" id="29529.SAMN04488122_3232"/>
<evidence type="ECO:0000256" key="1">
    <source>
        <dbReference type="SAM" id="SignalP"/>
    </source>
</evidence>